<sequence>MKNASIRLQRLAVIALAAISLVACTRSVTSSPNEPKDLEKWVKDTRAKPGQPLKPLDPIAPFETFVYQAGTLPDPFDLQGKADSLSSSRPDSGRRRQPLEAYPLDALKMVGTLGRGNSIVALIMAPDKVAYRVPIGAYIGQNEGRVTVIREDHIELVELQPDGAGGWLQRNATISLNQ</sequence>
<evidence type="ECO:0000313" key="3">
    <source>
        <dbReference type="EMBL" id="QYR53378.1"/>
    </source>
</evidence>
<gene>
    <name evidence="3" type="ORF">H8L67_02380</name>
</gene>
<feature type="signal peptide" evidence="2">
    <location>
        <begin position="1"/>
        <end position="25"/>
    </location>
</feature>
<organism evidence="3 4">
    <name type="scientific">Lysobacter soyae</name>
    <dbReference type="NCBI Taxonomy" id="2764185"/>
    <lineage>
        <taxon>Bacteria</taxon>
        <taxon>Pseudomonadati</taxon>
        <taxon>Pseudomonadota</taxon>
        <taxon>Gammaproteobacteria</taxon>
        <taxon>Lysobacterales</taxon>
        <taxon>Lysobacteraceae</taxon>
        <taxon>Lysobacter</taxon>
    </lineage>
</organism>
<dbReference type="RefSeq" id="WP_220380194.1">
    <property type="nucleotide sequence ID" value="NZ_CP080544.1"/>
</dbReference>
<keyword evidence="2" id="KW-0732">Signal</keyword>
<dbReference type="PIRSF" id="PIRSF016481">
    <property type="entry name" value="Pilus_assembly_PilP"/>
    <property type="match status" value="1"/>
</dbReference>
<evidence type="ECO:0000256" key="1">
    <source>
        <dbReference type="SAM" id="MobiDB-lite"/>
    </source>
</evidence>
<feature type="chain" id="PRO_5046523894" evidence="2">
    <location>
        <begin position="26"/>
        <end position="178"/>
    </location>
</feature>
<accession>A0ABX8WRD1</accession>
<dbReference type="Gene3D" id="2.30.30.830">
    <property type="match status" value="1"/>
</dbReference>
<dbReference type="EMBL" id="CP080544">
    <property type="protein sequence ID" value="QYR53378.1"/>
    <property type="molecule type" value="Genomic_DNA"/>
</dbReference>
<evidence type="ECO:0000313" key="4">
    <source>
        <dbReference type="Proteomes" id="UP000824755"/>
    </source>
</evidence>
<proteinExistence type="predicted"/>
<dbReference type="Pfam" id="PF04351">
    <property type="entry name" value="PilP"/>
    <property type="match status" value="1"/>
</dbReference>
<feature type="region of interest" description="Disordered" evidence="1">
    <location>
        <begin position="77"/>
        <end position="98"/>
    </location>
</feature>
<dbReference type="PROSITE" id="PS51257">
    <property type="entry name" value="PROKAR_LIPOPROTEIN"/>
    <property type="match status" value="1"/>
</dbReference>
<dbReference type="InterPro" id="IPR007446">
    <property type="entry name" value="PilP"/>
</dbReference>
<evidence type="ECO:0000256" key="2">
    <source>
        <dbReference type="SAM" id="SignalP"/>
    </source>
</evidence>
<dbReference type="Proteomes" id="UP000824755">
    <property type="component" value="Chromosome"/>
</dbReference>
<protein>
    <submittedName>
        <fullName evidence="3">Pilus assembly protein PilP</fullName>
    </submittedName>
</protein>
<reference evidence="3 4" key="1">
    <citation type="submission" date="2021-08" db="EMBL/GenBank/DDBJ databases">
        <title>Lysobacter sp. strain CJ11 Genome sequencing and assembly.</title>
        <authorList>
            <person name="Kim I."/>
        </authorList>
    </citation>
    <scope>NUCLEOTIDE SEQUENCE [LARGE SCALE GENOMIC DNA]</scope>
    <source>
        <strain evidence="3 4">CJ11</strain>
    </source>
</reference>
<name>A0ABX8WRD1_9GAMM</name>
<keyword evidence="4" id="KW-1185">Reference proteome</keyword>